<organism evidence="2 3">
    <name type="scientific">Chitinophaga nivalis</name>
    <dbReference type="NCBI Taxonomy" id="2991709"/>
    <lineage>
        <taxon>Bacteria</taxon>
        <taxon>Pseudomonadati</taxon>
        <taxon>Bacteroidota</taxon>
        <taxon>Chitinophagia</taxon>
        <taxon>Chitinophagales</taxon>
        <taxon>Chitinophagaceae</taxon>
        <taxon>Chitinophaga</taxon>
    </lineage>
</organism>
<dbReference type="Pfam" id="PF00578">
    <property type="entry name" value="AhpC-TSA"/>
    <property type="match status" value="1"/>
</dbReference>
<keyword evidence="3" id="KW-1185">Reference proteome</keyword>
<reference evidence="2 3" key="1">
    <citation type="submission" date="2022-10" db="EMBL/GenBank/DDBJ databases">
        <title>Chitinophaga nivalis PC15 sp. nov., isolated from Pyeongchang county, South Korea.</title>
        <authorList>
            <person name="Trinh H.N."/>
        </authorList>
    </citation>
    <scope>NUCLEOTIDE SEQUENCE [LARGE SCALE GENOMIC DNA]</scope>
    <source>
        <strain evidence="2 3">PC14</strain>
    </source>
</reference>
<proteinExistence type="predicted"/>
<dbReference type="SUPFAM" id="SSF52833">
    <property type="entry name" value="Thioredoxin-like"/>
    <property type="match status" value="1"/>
</dbReference>
<feature type="domain" description="Alkyl hydroperoxide reductase subunit C/ Thiol specific antioxidant" evidence="1">
    <location>
        <begin position="227"/>
        <end position="339"/>
    </location>
</feature>
<dbReference type="InterPro" id="IPR036249">
    <property type="entry name" value="Thioredoxin-like_sf"/>
</dbReference>
<evidence type="ECO:0000313" key="3">
    <source>
        <dbReference type="Proteomes" id="UP001207742"/>
    </source>
</evidence>
<evidence type="ECO:0000313" key="2">
    <source>
        <dbReference type="EMBL" id="MCW3483349.1"/>
    </source>
</evidence>
<dbReference type="CDD" id="cd02966">
    <property type="entry name" value="TlpA_like_family"/>
    <property type="match status" value="1"/>
</dbReference>
<accession>A0ABT3IHB3</accession>
<dbReference type="Gene3D" id="3.40.30.10">
    <property type="entry name" value="Glutaredoxin"/>
    <property type="match status" value="1"/>
</dbReference>
<gene>
    <name evidence="2" type="ORF">OL497_05555</name>
</gene>
<dbReference type="Proteomes" id="UP001207742">
    <property type="component" value="Unassembled WGS sequence"/>
</dbReference>
<sequence>MIKLLLLGLVFNSNSDNPGLEKTKQKYRNAKLISYTQTAYYPLPDVDLVDSNTVSYTIFNPANYDFEYFARRGSIDEAYQKKIFTEVRHNEKTYYRYEDTVNQSGYLKSSLLKKYGPVSLLTHEWTYVNDTLMAGVSYADYSRIESSWEYEGKKIVVKHHIYISPDYSIARFERKNYVEGKLTQIVIYKFYNYVFEAKASKTAFTTPEKYSLKYFERIKKLKPLEPGVKVPPFKGIDIRNSEIELSKFIGKKTLLLFSATNCGYSQLVTDHINQSDFILEGNIRLINFFGSDLKERVTKYLKRYKVNYPVITDRKDIETEYGISGYPILYMLDENGILSKSLSGSSDIIGFLDSQRKK</sequence>
<evidence type="ECO:0000259" key="1">
    <source>
        <dbReference type="Pfam" id="PF00578"/>
    </source>
</evidence>
<dbReference type="InterPro" id="IPR000866">
    <property type="entry name" value="AhpC/TSA"/>
</dbReference>
<name>A0ABT3IHB3_9BACT</name>
<dbReference type="RefSeq" id="WP_264728591.1">
    <property type="nucleotide sequence ID" value="NZ_JAPDNR010000001.1"/>
</dbReference>
<protein>
    <submittedName>
        <fullName evidence="2">TlpA family protein disulfide reductase</fullName>
    </submittedName>
</protein>
<dbReference type="EMBL" id="JAPDNS010000001">
    <property type="protein sequence ID" value="MCW3483349.1"/>
    <property type="molecule type" value="Genomic_DNA"/>
</dbReference>
<comment type="caution">
    <text evidence="2">The sequence shown here is derived from an EMBL/GenBank/DDBJ whole genome shotgun (WGS) entry which is preliminary data.</text>
</comment>